<evidence type="ECO:0000313" key="2">
    <source>
        <dbReference type="EMBL" id="AZS13302.1"/>
    </source>
</evidence>
<dbReference type="OrthoDB" id="2624699at2"/>
<reference evidence="3" key="1">
    <citation type="submission" date="2018-12" db="EMBL/GenBank/DDBJ databases">
        <title>Complete genome sequence of Paenibacillus sp. MBLB1234.</title>
        <authorList>
            <person name="Nam Y.-D."/>
            <person name="Kang J."/>
            <person name="Chung W.-H."/>
            <person name="Park Y.S."/>
        </authorList>
    </citation>
    <scope>NUCLEOTIDE SEQUENCE [LARGE SCALE GENOMIC DNA]</scope>
    <source>
        <strain evidence="3">MBLB1234</strain>
    </source>
</reference>
<accession>A0A3Q9I7V2</accession>
<proteinExistence type="predicted"/>
<dbReference type="AlphaFoldDB" id="A0A3Q9I7V2"/>
<gene>
    <name evidence="2" type="ORF">EI981_01665</name>
</gene>
<keyword evidence="3" id="KW-1185">Reference proteome</keyword>
<feature type="transmembrane region" description="Helical" evidence="1">
    <location>
        <begin position="132"/>
        <end position="152"/>
    </location>
</feature>
<organism evidence="2 3">
    <name type="scientific">Paenibacillus lutimineralis</name>
    <dbReference type="NCBI Taxonomy" id="2707005"/>
    <lineage>
        <taxon>Bacteria</taxon>
        <taxon>Bacillati</taxon>
        <taxon>Bacillota</taxon>
        <taxon>Bacilli</taxon>
        <taxon>Bacillales</taxon>
        <taxon>Paenibacillaceae</taxon>
        <taxon>Paenibacillus</taxon>
    </lineage>
</organism>
<dbReference type="KEGG" id="plut:EI981_01665"/>
<protein>
    <submittedName>
        <fullName evidence="2">Uncharacterized protein</fullName>
    </submittedName>
</protein>
<keyword evidence="1" id="KW-0472">Membrane</keyword>
<sequence length="377" mass="43432">MSLKAIFNLLVKYLCKTLKLIIEWLSLHLVITSIVGVIVYYHYSSNLNYSLTDSMKDKIELASWIFAGNIGLISFLSLFVAFVYDNKHIEASRVLRQYYKPYGLSYEVVKTSLNDYSTYVNKGIMLSIIHGLLTLTSIASITIWGVAVTAYTENRLFLFFSLDKEILMNQGIYLFWFILCLLLLGIVIFVNLIRLNKNPVSKGFLPKLKQIYDINFLVKQDADVNEIIFVTAPRIDIYRNHEIGDTPSYEFNIIFPIGFENMRFMVKLFNNEELVFRGYGKLSRVTGDRVLLGDTDFINDLIFNKLDISSRIELKVYDGDSKMRAKLSYTVSVDNNKVSYLVDKQLRNIQGRDIDEGIIKSISESDKLTFQNDLITD</sequence>
<keyword evidence="1" id="KW-0812">Transmembrane</keyword>
<name>A0A3Q9I7V2_9BACL</name>
<keyword evidence="1" id="KW-1133">Transmembrane helix</keyword>
<dbReference type="EMBL" id="CP034346">
    <property type="protein sequence ID" value="AZS13302.1"/>
    <property type="molecule type" value="Genomic_DNA"/>
</dbReference>
<dbReference type="Proteomes" id="UP000270678">
    <property type="component" value="Chromosome"/>
</dbReference>
<evidence type="ECO:0000313" key="3">
    <source>
        <dbReference type="Proteomes" id="UP000270678"/>
    </source>
</evidence>
<feature type="transmembrane region" description="Helical" evidence="1">
    <location>
        <begin position="61"/>
        <end position="84"/>
    </location>
</feature>
<feature type="transmembrane region" description="Helical" evidence="1">
    <location>
        <begin position="172"/>
        <end position="193"/>
    </location>
</feature>
<feature type="transmembrane region" description="Helical" evidence="1">
    <location>
        <begin position="21"/>
        <end position="41"/>
    </location>
</feature>
<evidence type="ECO:0000256" key="1">
    <source>
        <dbReference type="SAM" id="Phobius"/>
    </source>
</evidence>